<gene>
    <name evidence="2" type="ORF">PYCCODRAFT_1428706</name>
</gene>
<keyword evidence="3" id="KW-1185">Reference proteome</keyword>
<dbReference type="PANTHER" id="PTHR32428">
    <property type="entry name" value="TARGET OF RAPAMYCIN COMPLEX 2 SUBUNIT BIT61-RELATED"/>
    <property type="match status" value="1"/>
</dbReference>
<organism evidence="2 3">
    <name type="scientific">Trametes coccinea (strain BRFM310)</name>
    <name type="common">Pycnoporus coccineus</name>
    <dbReference type="NCBI Taxonomy" id="1353009"/>
    <lineage>
        <taxon>Eukaryota</taxon>
        <taxon>Fungi</taxon>
        <taxon>Dikarya</taxon>
        <taxon>Basidiomycota</taxon>
        <taxon>Agaricomycotina</taxon>
        <taxon>Agaricomycetes</taxon>
        <taxon>Polyporales</taxon>
        <taxon>Polyporaceae</taxon>
        <taxon>Trametes</taxon>
    </lineage>
</organism>
<proteinExistence type="predicted"/>
<sequence>MHRLGNLAHLPSLAPSLSATPSNISLAPPPGAPSASSILAGARPGAEDSPWTSLHVLVLPLFNEEPLRVPIEDLNQLVKRHIQTAVSAAPGKAVATLEHDTYELIAAGMVTLNAKLAGVEDEKLIPRVVELWSTFWTQVLPYLEGSLLPLQTDPILSSLYRLPKARPSSPTSTQNGKPASSSLNVLLQSTAPQIDVRALALVSFRDRVVLPLFPRLYARLTMSKDENPVGTEAYYPRLQQMLLVLVSQRSQRLVSLSLTAPPPQPTAGESAIARLLRAMHAPIVTLAPHYHHHSHHAHARATALGAGSRRAPPSFLSAGLPRDRRGRIAQKTDVGGGGGGRAKDGVRSRSEGYAAWQGTEGEEDDEYDYDDGEDEDEYRRSVDTPRVAFADPGRERDKELLESLRSPDPESTTRMSMGGWGLSPGRPGEDDGRRHDDADDDDADDVEGPLDWDSAQAVVERMVGMKSDALPPTPPAHQPQYQQQPTQSQSHSQSQSQSQSQQSQSQSQSQPPPPPPHEMRRRMT</sequence>
<feature type="compositionally biased region" description="Basic and acidic residues" evidence="1">
    <location>
        <begin position="392"/>
        <end position="408"/>
    </location>
</feature>
<dbReference type="GO" id="GO:0038203">
    <property type="term" value="P:TORC2 signaling"/>
    <property type="evidence" value="ECO:0007669"/>
    <property type="project" value="TreeGrafter"/>
</dbReference>
<protein>
    <submittedName>
        <fullName evidence="2">HbrB-domain-containing protein</fullName>
    </submittedName>
</protein>
<dbReference type="Pfam" id="PF08539">
    <property type="entry name" value="HbrB"/>
    <property type="match status" value="1"/>
</dbReference>
<feature type="region of interest" description="Disordered" evidence="1">
    <location>
        <begin position="290"/>
        <end position="524"/>
    </location>
</feature>
<feature type="compositionally biased region" description="Acidic residues" evidence="1">
    <location>
        <begin position="438"/>
        <end position="450"/>
    </location>
</feature>
<reference evidence="2 3" key="1">
    <citation type="journal article" date="2015" name="Biotechnol. Biofuels">
        <title>Enhanced degradation of softwood versus hardwood by the white-rot fungus Pycnoporus coccineus.</title>
        <authorList>
            <person name="Couturier M."/>
            <person name="Navarro D."/>
            <person name="Chevret D."/>
            <person name="Henrissat B."/>
            <person name="Piumi F."/>
            <person name="Ruiz-Duenas F.J."/>
            <person name="Martinez A.T."/>
            <person name="Grigoriev I.V."/>
            <person name="Riley R."/>
            <person name="Lipzen A."/>
            <person name="Berrin J.G."/>
            <person name="Master E.R."/>
            <person name="Rosso M.N."/>
        </authorList>
    </citation>
    <scope>NUCLEOTIDE SEQUENCE [LARGE SCALE GENOMIC DNA]</scope>
    <source>
        <strain evidence="2 3">BRFM310</strain>
    </source>
</reference>
<dbReference type="InterPro" id="IPR013745">
    <property type="entry name" value="Bit61/PRR5"/>
</dbReference>
<dbReference type="GO" id="GO:0031932">
    <property type="term" value="C:TORC2 complex"/>
    <property type="evidence" value="ECO:0007669"/>
    <property type="project" value="TreeGrafter"/>
</dbReference>
<accession>A0A1Y2I7H2</accession>
<evidence type="ECO:0000313" key="3">
    <source>
        <dbReference type="Proteomes" id="UP000193067"/>
    </source>
</evidence>
<dbReference type="Proteomes" id="UP000193067">
    <property type="component" value="Unassembled WGS sequence"/>
</dbReference>
<dbReference type="EMBL" id="KZ084158">
    <property type="protein sequence ID" value="OSC97086.1"/>
    <property type="molecule type" value="Genomic_DNA"/>
</dbReference>
<evidence type="ECO:0000313" key="2">
    <source>
        <dbReference type="EMBL" id="OSC97086.1"/>
    </source>
</evidence>
<feature type="compositionally biased region" description="Low complexity" evidence="1">
    <location>
        <begin position="478"/>
        <end position="509"/>
    </location>
</feature>
<feature type="compositionally biased region" description="Basic and acidic residues" evidence="1">
    <location>
        <begin position="341"/>
        <end position="350"/>
    </location>
</feature>
<feature type="compositionally biased region" description="Basic residues" evidence="1">
    <location>
        <begin position="290"/>
        <end position="299"/>
    </location>
</feature>
<dbReference type="STRING" id="1353009.A0A1Y2I7H2"/>
<dbReference type="PANTHER" id="PTHR32428:SF2">
    <property type="entry name" value="TARGET OF RAPAMYCIN COMPLEX 2 SUBUNIT BIT61-RELATED"/>
    <property type="match status" value="1"/>
</dbReference>
<feature type="compositionally biased region" description="Basic and acidic residues" evidence="1">
    <location>
        <begin position="427"/>
        <end position="437"/>
    </location>
</feature>
<feature type="compositionally biased region" description="Acidic residues" evidence="1">
    <location>
        <begin position="360"/>
        <end position="376"/>
    </location>
</feature>
<evidence type="ECO:0000256" key="1">
    <source>
        <dbReference type="SAM" id="MobiDB-lite"/>
    </source>
</evidence>
<name>A0A1Y2I7H2_TRAC3</name>
<dbReference type="AlphaFoldDB" id="A0A1Y2I7H2"/>
<dbReference type="OrthoDB" id="2290221at2759"/>